<dbReference type="GO" id="GO:0047661">
    <property type="term" value="F:amino-acid racemase activity"/>
    <property type="evidence" value="ECO:0007669"/>
    <property type="project" value="InterPro"/>
</dbReference>
<dbReference type="eggNOG" id="COG4126">
    <property type="taxonomic scope" value="Bacteria"/>
</dbReference>
<dbReference type="InterPro" id="IPR015942">
    <property type="entry name" value="Asp/Glu/hydantoin_racemase"/>
</dbReference>
<sequence length="231" mass="23978">MKLRVINPNDSETMRQTIATSCCEVASTGTHVEVVCAGAGINSIEGFYDGALAAPGVLEQIRLGEATGCDAYLIACADDTALHAARELAKGPVLGIGEAGVHAASMLGCGFSILTAQQKSVRILERNAREYGFAEHCLGVHAMKMPVLALEQCAEPALFSTLVARAESILATDESEALVLGCAGLTFLQADLQKALGLPVVDGVRVGLLMLEALVKAGLKTSKRSSYASAS</sequence>
<dbReference type="InterPro" id="IPR052186">
    <property type="entry name" value="Hydantoin_racemase-like"/>
</dbReference>
<dbReference type="PANTHER" id="PTHR28047:SF5">
    <property type="entry name" value="PROTEIN DCG1"/>
    <property type="match status" value="1"/>
</dbReference>
<dbReference type="InterPro" id="IPR053714">
    <property type="entry name" value="Iso_Racemase_Enz_sf"/>
</dbReference>
<dbReference type="Pfam" id="PF01177">
    <property type="entry name" value="Asp_Glu_race"/>
    <property type="match status" value="1"/>
</dbReference>
<dbReference type="Proteomes" id="UP000028252">
    <property type="component" value="Unassembled WGS sequence"/>
</dbReference>
<organism evidence="2 3">
    <name type="scientific">Marinobacterium lacunae</name>
    <dbReference type="NCBI Taxonomy" id="1232683"/>
    <lineage>
        <taxon>Bacteria</taxon>
        <taxon>Pseudomonadati</taxon>
        <taxon>Pseudomonadota</taxon>
        <taxon>Gammaproteobacteria</taxon>
        <taxon>Oceanospirillales</taxon>
        <taxon>Oceanospirillaceae</taxon>
        <taxon>Marinobacterium</taxon>
    </lineage>
</organism>
<keyword evidence="3" id="KW-1185">Reference proteome</keyword>
<keyword evidence="2" id="KW-0413">Isomerase</keyword>
<dbReference type="EC" id="5.1.99.-" evidence="2"/>
<dbReference type="STRING" id="1232683.ADIMK_4130"/>
<evidence type="ECO:0000256" key="1">
    <source>
        <dbReference type="ARBA" id="ARBA00038414"/>
    </source>
</evidence>
<dbReference type="PANTHER" id="PTHR28047">
    <property type="entry name" value="PROTEIN DCG1"/>
    <property type="match status" value="1"/>
</dbReference>
<name>A0A081FT18_9GAMM</name>
<dbReference type="AlphaFoldDB" id="A0A081FT18"/>
<dbReference type="RefSeq" id="WP_036192344.1">
    <property type="nucleotide sequence ID" value="NZ_JMQN01000063.1"/>
</dbReference>
<dbReference type="PATRIC" id="fig|1232683.4.peg.4061"/>
<evidence type="ECO:0000313" key="2">
    <source>
        <dbReference type="EMBL" id="KEA61673.1"/>
    </source>
</evidence>
<protein>
    <submittedName>
        <fullName evidence="2">Hydantoin racemase</fullName>
        <ecNumber evidence="2">5.1.99.-</ecNumber>
    </submittedName>
</protein>
<dbReference type="Gene3D" id="3.40.50.12500">
    <property type="match status" value="1"/>
</dbReference>
<comment type="similarity">
    <text evidence="1">Belongs to the HyuE racemase family.</text>
</comment>
<comment type="caution">
    <text evidence="2">The sequence shown here is derived from an EMBL/GenBank/DDBJ whole genome shotgun (WGS) entry which is preliminary data.</text>
</comment>
<proteinExistence type="inferred from homology"/>
<gene>
    <name evidence="2" type="ORF">ADIMK_4130</name>
</gene>
<dbReference type="OrthoDB" id="9791723at2"/>
<reference evidence="2 3" key="1">
    <citation type="submission" date="2014-04" db="EMBL/GenBank/DDBJ databases">
        <title>Marinobacterium kochiensis sp. nov., isolated from sediment sample collected from Kochi backwaters in Kerala, India.</title>
        <authorList>
            <person name="Singh A."/>
            <person name="Pinnaka A.K."/>
        </authorList>
    </citation>
    <scope>NUCLEOTIDE SEQUENCE [LARGE SCALE GENOMIC DNA]</scope>
    <source>
        <strain evidence="2 3">AK27</strain>
    </source>
</reference>
<accession>A0A081FT18</accession>
<evidence type="ECO:0000313" key="3">
    <source>
        <dbReference type="Proteomes" id="UP000028252"/>
    </source>
</evidence>
<dbReference type="EMBL" id="JMQN01000063">
    <property type="protein sequence ID" value="KEA61673.1"/>
    <property type="molecule type" value="Genomic_DNA"/>
</dbReference>